<keyword evidence="4" id="KW-1185">Reference proteome</keyword>
<organism evidence="3 4">
    <name type="scientific">Rhizoclosmatium globosum</name>
    <dbReference type="NCBI Taxonomy" id="329046"/>
    <lineage>
        <taxon>Eukaryota</taxon>
        <taxon>Fungi</taxon>
        <taxon>Fungi incertae sedis</taxon>
        <taxon>Chytridiomycota</taxon>
        <taxon>Chytridiomycota incertae sedis</taxon>
        <taxon>Chytridiomycetes</taxon>
        <taxon>Chytridiales</taxon>
        <taxon>Chytriomycetaceae</taxon>
        <taxon>Rhizoclosmatium</taxon>
    </lineage>
</organism>
<dbReference type="Proteomes" id="UP000193642">
    <property type="component" value="Unassembled WGS sequence"/>
</dbReference>
<evidence type="ECO:0000313" key="4">
    <source>
        <dbReference type="Proteomes" id="UP000193642"/>
    </source>
</evidence>
<dbReference type="OrthoDB" id="2149685at2759"/>
<dbReference type="PROSITE" id="PS50104">
    <property type="entry name" value="TIR"/>
    <property type="match status" value="1"/>
</dbReference>
<feature type="domain" description="TIR" evidence="2">
    <location>
        <begin position="46"/>
        <end position="199"/>
    </location>
</feature>
<protein>
    <recommendedName>
        <fullName evidence="2">TIR domain-containing protein</fullName>
    </recommendedName>
</protein>
<reference evidence="3 4" key="1">
    <citation type="submission" date="2016-07" db="EMBL/GenBank/DDBJ databases">
        <title>Pervasive Adenine N6-methylation of Active Genes in Fungi.</title>
        <authorList>
            <consortium name="DOE Joint Genome Institute"/>
            <person name="Mondo S.J."/>
            <person name="Dannebaum R.O."/>
            <person name="Kuo R.C."/>
            <person name="Labutti K."/>
            <person name="Haridas S."/>
            <person name="Kuo A."/>
            <person name="Salamov A."/>
            <person name="Ahrendt S.R."/>
            <person name="Lipzen A."/>
            <person name="Sullivan W."/>
            <person name="Andreopoulos W.B."/>
            <person name="Clum A."/>
            <person name="Lindquist E."/>
            <person name="Daum C."/>
            <person name="Ramamoorthy G.K."/>
            <person name="Gryganskyi A."/>
            <person name="Culley D."/>
            <person name="Magnuson J.K."/>
            <person name="James T.Y."/>
            <person name="O'Malley M.A."/>
            <person name="Stajich J.E."/>
            <person name="Spatafora J.W."/>
            <person name="Visel A."/>
            <person name="Grigoriev I.V."/>
        </authorList>
    </citation>
    <scope>NUCLEOTIDE SEQUENCE [LARGE SCALE GENOMIC DNA]</scope>
    <source>
        <strain evidence="3 4">JEL800</strain>
    </source>
</reference>
<dbReference type="PANTHER" id="PTHR47508:SF1">
    <property type="entry name" value="NON-SPECIFIC SERINE_THREONINE PROTEIN KINASE"/>
    <property type="match status" value="1"/>
</dbReference>
<feature type="region of interest" description="Disordered" evidence="1">
    <location>
        <begin position="1"/>
        <end position="30"/>
    </location>
</feature>
<dbReference type="Gene3D" id="3.40.50.10140">
    <property type="entry name" value="Toll/interleukin-1 receptor homology (TIR) domain"/>
    <property type="match status" value="1"/>
</dbReference>
<dbReference type="InterPro" id="IPR000157">
    <property type="entry name" value="TIR_dom"/>
</dbReference>
<dbReference type="Pfam" id="PF13676">
    <property type="entry name" value="TIR_2"/>
    <property type="match status" value="1"/>
</dbReference>
<proteinExistence type="predicted"/>
<dbReference type="AlphaFoldDB" id="A0A1Y2D1Y4"/>
<evidence type="ECO:0000259" key="2">
    <source>
        <dbReference type="PROSITE" id="PS50104"/>
    </source>
</evidence>
<evidence type="ECO:0000313" key="3">
    <source>
        <dbReference type="EMBL" id="ORY53301.1"/>
    </source>
</evidence>
<dbReference type="InterPro" id="IPR035897">
    <property type="entry name" value="Toll_tir_struct_dom_sf"/>
</dbReference>
<name>A0A1Y2D1Y4_9FUNG</name>
<accession>A0A1Y2D1Y4</accession>
<dbReference type="PANTHER" id="PTHR47508">
    <property type="entry name" value="SAM DOMAIN-CONTAINING PROTEIN-RELATED"/>
    <property type="match status" value="1"/>
</dbReference>
<evidence type="ECO:0000256" key="1">
    <source>
        <dbReference type="SAM" id="MobiDB-lite"/>
    </source>
</evidence>
<dbReference type="GO" id="GO:0007165">
    <property type="term" value="P:signal transduction"/>
    <property type="evidence" value="ECO:0007669"/>
    <property type="project" value="InterPro"/>
</dbReference>
<dbReference type="SUPFAM" id="SSF52200">
    <property type="entry name" value="Toll/Interleukin receptor TIR domain"/>
    <property type="match status" value="1"/>
</dbReference>
<dbReference type="EMBL" id="MCGO01000002">
    <property type="protein sequence ID" value="ORY53301.1"/>
    <property type="molecule type" value="Genomic_DNA"/>
</dbReference>
<comment type="caution">
    <text evidence="3">The sequence shown here is derived from an EMBL/GenBank/DDBJ whole genome shotgun (WGS) entry which is preliminary data.</text>
</comment>
<gene>
    <name evidence="3" type="ORF">BCR33DRAFT_192610</name>
</gene>
<feature type="compositionally biased region" description="Polar residues" evidence="1">
    <location>
        <begin position="15"/>
        <end position="27"/>
    </location>
</feature>
<sequence>MRKSKVSERRHYRSSTDASNSKSTTLTPPIKDSVAKTGDLGATPVPSWSVFVSYCWRNSKDAFVRGQIDSDFGCGSCDPRVLATRLSAAGFPCWIDMEQLEVGEPLFEDLVDTIKRSKFAVICVSTEYADSENCKDEFKFIRKIKIPKIIVVVGPTHSVRDWSTTVIGFMASDAVYIDARGPSSFGLSEPTFQRILTAVQHGLLKPNNSEQVHAEFSLTDMRTMFLSGASTRDSDRFR</sequence>